<keyword evidence="2" id="KW-0732">Signal</keyword>
<evidence type="ECO:0000256" key="2">
    <source>
        <dbReference type="SAM" id="SignalP"/>
    </source>
</evidence>
<dbReference type="EnsemblMetazoa" id="AATE007759-RA">
    <property type="protein sequence ID" value="AATE007759-PA.1"/>
    <property type="gene ID" value="AATE007759"/>
</dbReference>
<feature type="chain" id="PRO_5043949285" evidence="2">
    <location>
        <begin position="24"/>
        <end position="217"/>
    </location>
</feature>
<feature type="compositionally biased region" description="Low complexity" evidence="1">
    <location>
        <begin position="119"/>
        <end position="147"/>
    </location>
</feature>
<organism evidence="3">
    <name type="scientific">Anopheles atroparvus</name>
    <name type="common">European mosquito</name>
    <dbReference type="NCBI Taxonomy" id="41427"/>
    <lineage>
        <taxon>Eukaryota</taxon>
        <taxon>Metazoa</taxon>
        <taxon>Ecdysozoa</taxon>
        <taxon>Arthropoda</taxon>
        <taxon>Hexapoda</taxon>
        <taxon>Insecta</taxon>
        <taxon>Pterygota</taxon>
        <taxon>Neoptera</taxon>
        <taxon>Endopterygota</taxon>
        <taxon>Diptera</taxon>
        <taxon>Nematocera</taxon>
        <taxon>Culicoidea</taxon>
        <taxon>Culicidae</taxon>
        <taxon>Anophelinae</taxon>
        <taxon>Anopheles</taxon>
    </lineage>
</organism>
<dbReference type="AlphaFoldDB" id="A0A182IY63"/>
<protein>
    <submittedName>
        <fullName evidence="3">Uncharacterized protein</fullName>
    </submittedName>
</protein>
<feature type="compositionally biased region" description="Low complexity" evidence="1">
    <location>
        <begin position="164"/>
        <end position="211"/>
    </location>
</feature>
<evidence type="ECO:0000256" key="1">
    <source>
        <dbReference type="SAM" id="MobiDB-lite"/>
    </source>
</evidence>
<dbReference type="VEuPathDB" id="VectorBase:AATE007759"/>
<proteinExistence type="predicted"/>
<accession>A0A182IY63</accession>
<feature type="signal peptide" evidence="2">
    <location>
        <begin position="1"/>
        <end position="23"/>
    </location>
</feature>
<feature type="region of interest" description="Disordered" evidence="1">
    <location>
        <begin position="94"/>
        <end position="217"/>
    </location>
</feature>
<feature type="compositionally biased region" description="Polar residues" evidence="1">
    <location>
        <begin position="150"/>
        <end position="161"/>
    </location>
</feature>
<sequence length="217" mass="22923">MVTCQKWLALLVSLQLLVVGILAIPSSRATEEGQDGDSASSAPLDSDTGDDRELKSDDDGYDFLSIDQLFLNNPQYRQLISDLQAHTFGSNWRRKRDVSENELPEALRSEASQSSPKPTTVASSTTTTSTTTVRSSTSTESLTSEVATNREITSASPSSDLPRTEALTSASTKSEATKPSTTSTASTTTASTSTPIRSGSTISTSASYGSSDRSSCS</sequence>
<reference evidence="3" key="1">
    <citation type="submission" date="2022-08" db="UniProtKB">
        <authorList>
            <consortium name="EnsemblMetazoa"/>
        </authorList>
    </citation>
    <scope>IDENTIFICATION</scope>
    <source>
        <strain evidence="3">EBRO</strain>
    </source>
</reference>
<name>A0A182IY63_ANOAO</name>
<feature type="region of interest" description="Disordered" evidence="1">
    <location>
        <begin position="28"/>
        <end position="56"/>
    </location>
</feature>
<evidence type="ECO:0000313" key="3">
    <source>
        <dbReference type="EnsemblMetazoa" id="AATE007759-PA.1"/>
    </source>
</evidence>